<evidence type="ECO:0000313" key="3">
    <source>
        <dbReference type="Proteomes" id="UP000241912"/>
    </source>
</evidence>
<sequence length="753" mass="82363">MYLSKKIMIVMERSLMMSLIVIALSISNMSAIAATTSNAATIQSGVTAFQAIKALRGETPMNGDAIAATYVGDLQALVQEIDETNFLELNNDIQGAINDIKDGKEPTLAGQVIDKTLQRVFYQIIWNRISTIRDQFDAGTTEALTQMLNEAEASFQAITGTVARENQILTADRQAIEAGSNPGLDVEITNSFSSVRTALNKSNPDEDLIAVQVARYAIRMSLARAYYIAVLREVAGVIEHRSTDLDETRKEQKEGEIFYRIIEPLVARGNPAGNLSIKAQLTGNPSRIVADEIVSELSVGIIARVLGEMSGQEKAIAGQNRASAMAEAAGAKYFARILLPDLELRLGGADRSNLESGLENLLTASNELSASKSTAARDAISAILEKYEGELYRAKYEITNHTAIVENAVTNYQAIGDLRNQIPIDAAAIASKYAGDLQQLTQIVDQVYGLSIDQDVSGAIDQVKNGDQVALALQVMDKSLQKMFALVVYNRVTLTADQFSNLSTDELTLEWDRAYAAYSAIAQTTDKEDKILSLDLQTITTGRDPDLDYQIMLAFVQGKQAINKANADDGVVLALARENIVIPLVRSFLIGVLRELEGIISHRNDDIDEAREEQIEAEYFYRTVEGFVAQDNPVGSSRIKAQLTGELANIVANDIVSDINKGIVGQLKRSIGQIEANFVANKNQALLAAERLSLYANIFLPDLELRLDTLHRVKLENGIRDLKLAIQTDDINRAIAVRSIINEVVADYENELI</sequence>
<proteinExistence type="predicted"/>
<protein>
    <submittedName>
        <fullName evidence="2">Uncharacterized protein</fullName>
    </submittedName>
</protein>
<dbReference type="OrthoDB" id="8540818at2"/>
<keyword evidence="3" id="KW-1185">Reference proteome</keyword>
<accession>A0A2P7NTN4</accession>
<dbReference type="EMBL" id="PXXU01000035">
    <property type="protein sequence ID" value="PSJ16832.1"/>
    <property type="molecule type" value="Genomic_DNA"/>
</dbReference>
<name>A0A2P7NTN4_9PROT</name>
<evidence type="ECO:0000313" key="2">
    <source>
        <dbReference type="EMBL" id="PSJ16832.1"/>
    </source>
</evidence>
<dbReference type="AlphaFoldDB" id="A0A2P7NTN4"/>
<reference evidence="2 3" key="1">
    <citation type="submission" date="2018-03" db="EMBL/GenBank/DDBJ databases">
        <title>Draft genome of Nitrosomonas supralitoralis APG5.</title>
        <authorList>
            <person name="Urakawa H."/>
            <person name="Lopez J.V."/>
        </authorList>
    </citation>
    <scope>NUCLEOTIDE SEQUENCE [LARGE SCALE GENOMIC DNA]</scope>
    <source>
        <strain evidence="2 3">APG5</strain>
    </source>
</reference>
<gene>
    <name evidence="2" type="ORF">C7H79_11430</name>
</gene>
<feature type="signal peptide" evidence="1">
    <location>
        <begin position="1"/>
        <end position="33"/>
    </location>
</feature>
<comment type="caution">
    <text evidence="2">The sequence shown here is derived from an EMBL/GenBank/DDBJ whole genome shotgun (WGS) entry which is preliminary data.</text>
</comment>
<dbReference type="Proteomes" id="UP000241912">
    <property type="component" value="Unassembled WGS sequence"/>
</dbReference>
<keyword evidence="1" id="KW-0732">Signal</keyword>
<organism evidence="2 3">
    <name type="scientific">Nitrosomonas supralitoralis</name>
    <dbReference type="NCBI Taxonomy" id="2116706"/>
    <lineage>
        <taxon>Bacteria</taxon>
        <taxon>Pseudomonadati</taxon>
        <taxon>Pseudomonadota</taxon>
        <taxon>Betaproteobacteria</taxon>
        <taxon>Nitrosomonadales</taxon>
        <taxon>Nitrosomonadaceae</taxon>
        <taxon>Nitrosomonas</taxon>
    </lineage>
</organism>
<evidence type="ECO:0000256" key="1">
    <source>
        <dbReference type="SAM" id="SignalP"/>
    </source>
</evidence>
<feature type="chain" id="PRO_5015127689" evidence="1">
    <location>
        <begin position="34"/>
        <end position="753"/>
    </location>
</feature>